<dbReference type="Proteomes" id="UP001604336">
    <property type="component" value="Unassembled WGS sequence"/>
</dbReference>
<dbReference type="SMART" id="SM00239">
    <property type="entry name" value="C2"/>
    <property type="match status" value="1"/>
</dbReference>
<gene>
    <name evidence="2" type="ORF">Adt_44144</name>
</gene>
<feature type="domain" description="C2" evidence="1">
    <location>
        <begin position="1"/>
        <end position="109"/>
    </location>
</feature>
<dbReference type="PROSITE" id="PS50004">
    <property type="entry name" value="C2"/>
    <property type="match status" value="1"/>
</dbReference>
<evidence type="ECO:0000313" key="3">
    <source>
        <dbReference type="Proteomes" id="UP001604336"/>
    </source>
</evidence>
<name>A0ABD1PAR8_9LAMI</name>
<dbReference type="InterPro" id="IPR000008">
    <property type="entry name" value="C2_dom"/>
</dbReference>
<organism evidence="2 3">
    <name type="scientific">Abeliophyllum distichum</name>
    <dbReference type="NCBI Taxonomy" id="126358"/>
    <lineage>
        <taxon>Eukaryota</taxon>
        <taxon>Viridiplantae</taxon>
        <taxon>Streptophyta</taxon>
        <taxon>Embryophyta</taxon>
        <taxon>Tracheophyta</taxon>
        <taxon>Spermatophyta</taxon>
        <taxon>Magnoliopsida</taxon>
        <taxon>eudicotyledons</taxon>
        <taxon>Gunneridae</taxon>
        <taxon>Pentapetalae</taxon>
        <taxon>asterids</taxon>
        <taxon>lamiids</taxon>
        <taxon>Lamiales</taxon>
        <taxon>Oleaceae</taxon>
        <taxon>Forsythieae</taxon>
        <taxon>Abeliophyllum</taxon>
    </lineage>
</organism>
<dbReference type="InterPro" id="IPR044750">
    <property type="entry name" value="C2_SRC2/BAP"/>
</dbReference>
<evidence type="ECO:0000313" key="2">
    <source>
        <dbReference type="EMBL" id="KAL2460724.1"/>
    </source>
</evidence>
<protein>
    <submittedName>
        <fullName evidence="2">BON1-associated protein 2</fullName>
    </submittedName>
</protein>
<evidence type="ECO:0000259" key="1">
    <source>
        <dbReference type="PROSITE" id="PS50004"/>
    </source>
</evidence>
<dbReference type="SUPFAM" id="SSF49562">
    <property type="entry name" value="C2 domain (Calcium/lipid-binding domain, CaLB)"/>
    <property type="match status" value="1"/>
</dbReference>
<dbReference type="CDD" id="cd04051">
    <property type="entry name" value="C2_SRC2_like"/>
    <property type="match status" value="1"/>
</dbReference>
<reference evidence="3" key="1">
    <citation type="submission" date="2024-07" db="EMBL/GenBank/DDBJ databases">
        <title>Two chromosome-level genome assemblies of Korean endemic species Abeliophyllum distichum and Forsythia ovata (Oleaceae).</title>
        <authorList>
            <person name="Jang H."/>
        </authorList>
    </citation>
    <scope>NUCLEOTIDE SEQUENCE [LARGE SCALE GENOMIC DNA]</scope>
</reference>
<keyword evidence="3" id="KW-1185">Reference proteome</keyword>
<sequence>MEKASSRVIEVTVISGEDLRVNRRTPLKKNAFVIVRSDPLNPRSTGMNTEGGCNPIWNEKLVMDLPLHASFITVEVHCKVRSGSKIIGTSRIPLSDFTGGYLPVNYLSFLSYRLRDANGEKNGIINLSVKVNGPTNMSCATSRSRLWFGGPMNNKFSNGIVTGIPVSYRS</sequence>
<dbReference type="PANTHER" id="PTHR32246">
    <property type="entry name" value="INGRESSION PROTEIN FIC1"/>
    <property type="match status" value="1"/>
</dbReference>
<dbReference type="InterPro" id="IPR035892">
    <property type="entry name" value="C2_domain_sf"/>
</dbReference>
<accession>A0ABD1PAR8</accession>
<dbReference type="EMBL" id="JBFOLK010000014">
    <property type="protein sequence ID" value="KAL2460724.1"/>
    <property type="molecule type" value="Genomic_DNA"/>
</dbReference>
<dbReference type="PANTHER" id="PTHR32246:SF17">
    <property type="entry name" value="BON1-ASSOCIATED PROTEIN 2"/>
    <property type="match status" value="1"/>
</dbReference>
<dbReference type="Gene3D" id="2.60.40.150">
    <property type="entry name" value="C2 domain"/>
    <property type="match status" value="1"/>
</dbReference>
<comment type="caution">
    <text evidence="2">The sequence shown here is derived from an EMBL/GenBank/DDBJ whole genome shotgun (WGS) entry which is preliminary data.</text>
</comment>
<dbReference type="Pfam" id="PF00168">
    <property type="entry name" value="C2"/>
    <property type="match status" value="1"/>
</dbReference>
<proteinExistence type="predicted"/>
<dbReference type="AlphaFoldDB" id="A0ABD1PAR8"/>